<comment type="caution">
    <text evidence="1">The sequence shown here is derived from an EMBL/GenBank/DDBJ whole genome shotgun (WGS) entry which is preliminary data.</text>
</comment>
<dbReference type="InterPro" id="IPR029063">
    <property type="entry name" value="SAM-dependent_MTases_sf"/>
</dbReference>
<dbReference type="EMBL" id="MSCN01000001">
    <property type="protein sequence ID" value="PQJ79349.1"/>
    <property type="molecule type" value="Genomic_DNA"/>
</dbReference>
<dbReference type="Pfam" id="PF13489">
    <property type="entry name" value="Methyltransf_23"/>
    <property type="match status" value="1"/>
</dbReference>
<evidence type="ECO:0000313" key="2">
    <source>
        <dbReference type="Proteomes" id="UP000238882"/>
    </source>
</evidence>
<dbReference type="RefSeq" id="WP_105015950.1">
    <property type="nucleotide sequence ID" value="NZ_MSCN01000001.1"/>
</dbReference>
<evidence type="ECO:0008006" key="3">
    <source>
        <dbReference type="Google" id="ProtNLM"/>
    </source>
</evidence>
<reference evidence="1 2" key="1">
    <citation type="submission" date="2016-12" db="EMBL/GenBank/DDBJ databases">
        <title>Trade-off between light-utilization and light-protection in marine flavobacteria.</title>
        <authorList>
            <person name="Kumagai Y."/>
            <person name="Yoshizawa S."/>
            <person name="Kogure K."/>
            <person name="Iwasaki W."/>
        </authorList>
    </citation>
    <scope>NUCLEOTIDE SEQUENCE [LARGE SCALE GENOMIC DNA]</scope>
    <source>
        <strain evidence="1 2">NBRC 108759</strain>
    </source>
</reference>
<proteinExistence type="predicted"/>
<keyword evidence="2" id="KW-1185">Reference proteome</keyword>
<dbReference type="SUPFAM" id="SSF53335">
    <property type="entry name" value="S-adenosyl-L-methionine-dependent methyltransferases"/>
    <property type="match status" value="1"/>
</dbReference>
<dbReference type="Gene3D" id="3.40.50.150">
    <property type="entry name" value="Vaccinia Virus protein VP39"/>
    <property type="match status" value="1"/>
</dbReference>
<protein>
    <recommendedName>
        <fullName evidence="3">Methyltransferase type 11 domain-containing protein</fullName>
    </recommendedName>
</protein>
<evidence type="ECO:0000313" key="1">
    <source>
        <dbReference type="EMBL" id="PQJ79349.1"/>
    </source>
</evidence>
<dbReference type="CDD" id="cd02440">
    <property type="entry name" value="AdoMet_MTases"/>
    <property type="match status" value="1"/>
</dbReference>
<name>A0A2S7WP23_9FLAO</name>
<sequence>MKILHPNNDMHSTLEELKSYYSDGFYSIIADNEKEKLNIFLNAFANQRKVNNDFINDKSLYKNLPFSMNTITWKERQKDAKIIAKLIENRTHLEILDVGCWNGWLCNYLSQKGHNLTGINFFKDEIDGLKCYENYDTKSILLQMHVDELFRIEKKFDIIVFNRNWAFFENKTKTLSIAKKILNPNGRIIITGLAFYRNTSNIKDYFNYKKKEFKKKYNISLFYKKSKGYLDFNDKKVLKENNISIYSYNALKNFLKILFPKKPIIYYGLFTNKVEK</sequence>
<gene>
    <name evidence="1" type="ORF">BTO18_09255</name>
</gene>
<accession>A0A2S7WP23</accession>
<dbReference type="OrthoDB" id="9791837at2"/>
<dbReference type="Proteomes" id="UP000238882">
    <property type="component" value="Unassembled WGS sequence"/>
</dbReference>
<dbReference type="AlphaFoldDB" id="A0A2S7WP23"/>
<organism evidence="1 2">
    <name type="scientific">Polaribacter porphyrae</name>
    <dbReference type="NCBI Taxonomy" id="1137780"/>
    <lineage>
        <taxon>Bacteria</taxon>
        <taxon>Pseudomonadati</taxon>
        <taxon>Bacteroidota</taxon>
        <taxon>Flavobacteriia</taxon>
        <taxon>Flavobacteriales</taxon>
        <taxon>Flavobacteriaceae</taxon>
    </lineage>
</organism>